<keyword evidence="3" id="KW-1133">Transmembrane helix</keyword>
<evidence type="ECO:0000256" key="4">
    <source>
        <dbReference type="ARBA" id="ARBA00023136"/>
    </source>
</evidence>
<feature type="domain" description="DUF1232" evidence="5">
    <location>
        <begin position="54"/>
        <end position="90"/>
    </location>
</feature>
<name>A0A7C2WJI0_9BACT</name>
<gene>
    <name evidence="6" type="ORF">ENP13_06855</name>
</gene>
<keyword evidence="2" id="KW-0812">Transmembrane</keyword>
<dbReference type="GO" id="GO:0012505">
    <property type="term" value="C:endomembrane system"/>
    <property type="evidence" value="ECO:0007669"/>
    <property type="project" value="UniProtKB-SubCell"/>
</dbReference>
<dbReference type="Pfam" id="PF06803">
    <property type="entry name" value="DUF1232"/>
    <property type="match status" value="1"/>
</dbReference>
<evidence type="ECO:0000313" key="6">
    <source>
        <dbReference type="EMBL" id="HEX70948.1"/>
    </source>
</evidence>
<reference evidence="6" key="1">
    <citation type="journal article" date="2020" name="mSystems">
        <title>Genome- and Community-Level Interaction Insights into Carbon Utilization and Element Cycling Functions of Hydrothermarchaeota in Hydrothermal Sediment.</title>
        <authorList>
            <person name="Zhou Z."/>
            <person name="Liu Y."/>
            <person name="Xu W."/>
            <person name="Pan J."/>
            <person name="Luo Z.H."/>
            <person name="Li M."/>
        </authorList>
    </citation>
    <scope>NUCLEOTIDE SEQUENCE [LARGE SCALE GENOMIC DNA]</scope>
    <source>
        <strain evidence="6">SpSt-192</strain>
    </source>
</reference>
<dbReference type="EMBL" id="DSID01000515">
    <property type="protein sequence ID" value="HEX70948.1"/>
    <property type="molecule type" value="Genomic_DNA"/>
</dbReference>
<sequence>MARVRNLDYRGFYELLRDDLAGYRGEFEEVVLLAPDYFRLLTNLLEDARVPREARLQIAAALAYFVAPYDVEPEEVYGPLGYLDDLFVCTHVVRELRAMLPTEVLEAAWEAEFDLEATTDAVYERTKQRLGERAAGALAYVGLS</sequence>
<dbReference type="InterPro" id="IPR010652">
    <property type="entry name" value="DUF1232"/>
</dbReference>
<evidence type="ECO:0000256" key="3">
    <source>
        <dbReference type="ARBA" id="ARBA00022989"/>
    </source>
</evidence>
<proteinExistence type="predicted"/>
<keyword evidence="4" id="KW-0472">Membrane</keyword>
<accession>A0A7C2WJI0</accession>
<organism evidence="6">
    <name type="scientific">Thermorudis sp</name>
    <dbReference type="NCBI Taxonomy" id="1969470"/>
    <lineage>
        <taxon>Bacteria</taxon>
        <taxon>Pseudomonadati</taxon>
        <taxon>Thermomicrobiota</taxon>
        <taxon>Thermomicrobia</taxon>
        <taxon>Thermomicrobia incertae sedis</taxon>
        <taxon>Thermorudis</taxon>
    </lineage>
</organism>
<protein>
    <submittedName>
        <fullName evidence="6">DUF1232 domain-containing protein</fullName>
    </submittedName>
</protein>
<comment type="subcellular location">
    <subcellularLocation>
        <location evidence="1">Endomembrane system</location>
        <topology evidence="1">Multi-pass membrane protein</topology>
    </subcellularLocation>
</comment>
<dbReference type="AlphaFoldDB" id="A0A7C2WJI0"/>
<comment type="caution">
    <text evidence="6">The sequence shown here is derived from an EMBL/GenBank/DDBJ whole genome shotgun (WGS) entry which is preliminary data.</text>
</comment>
<evidence type="ECO:0000256" key="2">
    <source>
        <dbReference type="ARBA" id="ARBA00022692"/>
    </source>
</evidence>
<evidence type="ECO:0000256" key="1">
    <source>
        <dbReference type="ARBA" id="ARBA00004127"/>
    </source>
</evidence>
<evidence type="ECO:0000259" key="5">
    <source>
        <dbReference type="Pfam" id="PF06803"/>
    </source>
</evidence>